<feature type="compositionally biased region" description="Low complexity" evidence="1">
    <location>
        <begin position="251"/>
        <end position="261"/>
    </location>
</feature>
<evidence type="ECO:0000313" key="2">
    <source>
        <dbReference type="EMBL" id="KAG9985921.1"/>
    </source>
</evidence>
<reference evidence="2" key="1">
    <citation type="journal article" date="2021" name="J Fungi (Basel)">
        <title>Virulence traits and population genomics of the black yeast Aureobasidium melanogenum.</title>
        <authorList>
            <person name="Cernosa A."/>
            <person name="Sun X."/>
            <person name="Gostincar C."/>
            <person name="Fang C."/>
            <person name="Gunde-Cimerman N."/>
            <person name="Song Z."/>
        </authorList>
    </citation>
    <scope>NUCLEOTIDE SEQUENCE</scope>
    <source>
        <strain evidence="2">EXF-9298</strain>
    </source>
</reference>
<feature type="compositionally biased region" description="Basic and acidic residues" evidence="1">
    <location>
        <begin position="224"/>
        <end position="250"/>
    </location>
</feature>
<feature type="region of interest" description="Disordered" evidence="1">
    <location>
        <begin position="301"/>
        <end position="324"/>
    </location>
</feature>
<dbReference type="EMBL" id="JAHFXS010000351">
    <property type="protein sequence ID" value="KAG9985921.1"/>
    <property type="molecule type" value="Genomic_DNA"/>
</dbReference>
<proteinExistence type="predicted"/>
<feature type="compositionally biased region" description="Polar residues" evidence="1">
    <location>
        <begin position="213"/>
        <end position="223"/>
    </location>
</feature>
<evidence type="ECO:0000313" key="3">
    <source>
        <dbReference type="Proteomes" id="UP000729357"/>
    </source>
</evidence>
<keyword evidence="3" id="KW-1185">Reference proteome</keyword>
<dbReference type="Pfam" id="PF17242">
    <property type="entry name" value="DUF5315"/>
    <property type="match status" value="1"/>
</dbReference>
<feature type="non-terminal residue" evidence="2">
    <location>
        <position position="324"/>
    </location>
</feature>
<feature type="compositionally biased region" description="Basic and acidic residues" evidence="1">
    <location>
        <begin position="301"/>
        <end position="312"/>
    </location>
</feature>
<protein>
    <submittedName>
        <fullName evidence="2">Uncharacterized protein</fullName>
    </submittedName>
</protein>
<feature type="compositionally biased region" description="Polar residues" evidence="1">
    <location>
        <begin position="66"/>
        <end position="84"/>
    </location>
</feature>
<feature type="compositionally biased region" description="Polar residues" evidence="1">
    <location>
        <begin position="91"/>
        <end position="101"/>
    </location>
</feature>
<comment type="caution">
    <text evidence="2">The sequence shown here is derived from an EMBL/GenBank/DDBJ whole genome shotgun (WGS) entry which is preliminary data.</text>
</comment>
<gene>
    <name evidence="2" type="ORF">KCU98_g4389</name>
</gene>
<dbReference type="AlphaFoldDB" id="A0A9P8G025"/>
<feature type="region of interest" description="Disordered" evidence="1">
    <location>
        <begin position="1"/>
        <end position="142"/>
    </location>
</feature>
<feature type="compositionally biased region" description="Polar residues" evidence="1">
    <location>
        <begin position="21"/>
        <end position="42"/>
    </location>
</feature>
<organism evidence="2 3">
    <name type="scientific">Aureobasidium melanogenum</name>
    <name type="common">Aureobasidium pullulans var. melanogenum</name>
    <dbReference type="NCBI Taxonomy" id="46634"/>
    <lineage>
        <taxon>Eukaryota</taxon>
        <taxon>Fungi</taxon>
        <taxon>Dikarya</taxon>
        <taxon>Ascomycota</taxon>
        <taxon>Pezizomycotina</taxon>
        <taxon>Dothideomycetes</taxon>
        <taxon>Dothideomycetidae</taxon>
        <taxon>Dothideales</taxon>
        <taxon>Saccotheciaceae</taxon>
        <taxon>Aureobasidium</taxon>
    </lineage>
</organism>
<feature type="region of interest" description="Disordered" evidence="1">
    <location>
        <begin position="193"/>
        <end position="264"/>
    </location>
</feature>
<accession>A0A9P8G025</accession>
<feature type="compositionally biased region" description="Low complexity" evidence="1">
    <location>
        <begin position="43"/>
        <end position="65"/>
    </location>
</feature>
<name>A0A9P8G025_AURME</name>
<evidence type="ECO:0000256" key="1">
    <source>
        <dbReference type="SAM" id="MobiDB-lite"/>
    </source>
</evidence>
<sequence length="324" mass="34814">MSKQSSQRLPAPSLFVGPPSHNASNASLTRANTDTSQNSRTVPSSAIPGPSSPSLNSTPLSRSNTAASRQNANLSRQNTNLSRQNTRDAISRQNTNISQQRPDGLQVPEDNATAEKGAAGGGVGLANTTIDEEVKRQRPRRGTAVLDAHWAALQSTLSDIELSAGSSAHVFGTGHAKALEELRAAQVELARAWGQTDSEDTSTLPSKEAKSPDTAQRNNSKDTPSNKETQDKHQSNKEQEKQAEQNERKLSTATTLDLTSAARRREASDKYFAAVKEGVAEVVRKLDSVADAMREVEMQSRDIWGDDGKDSSEMTESEFGSLSS</sequence>
<dbReference type="Proteomes" id="UP000729357">
    <property type="component" value="Unassembled WGS sequence"/>
</dbReference>
<reference evidence="2" key="2">
    <citation type="submission" date="2021-08" db="EMBL/GenBank/DDBJ databases">
        <authorList>
            <person name="Gostincar C."/>
            <person name="Sun X."/>
            <person name="Song Z."/>
            <person name="Gunde-Cimerman N."/>
        </authorList>
    </citation>
    <scope>NUCLEOTIDE SEQUENCE</scope>
    <source>
        <strain evidence="2">EXF-9298</strain>
    </source>
</reference>